<evidence type="ECO:0000313" key="3">
    <source>
        <dbReference type="Proteomes" id="UP000276215"/>
    </source>
</evidence>
<evidence type="ECO:0000256" key="1">
    <source>
        <dbReference type="SAM" id="MobiDB-lite"/>
    </source>
</evidence>
<evidence type="ECO:0000313" key="2">
    <source>
        <dbReference type="EMBL" id="RPA93600.1"/>
    </source>
</evidence>
<protein>
    <submittedName>
        <fullName evidence="2">Uncharacterized protein</fullName>
    </submittedName>
</protein>
<feature type="compositionally biased region" description="Basic and acidic residues" evidence="1">
    <location>
        <begin position="1"/>
        <end position="11"/>
    </location>
</feature>
<feature type="region of interest" description="Disordered" evidence="1">
    <location>
        <begin position="74"/>
        <end position="130"/>
    </location>
</feature>
<feature type="compositionally biased region" description="Polar residues" evidence="1">
    <location>
        <begin position="95"/>
        <end position="119"/>
    </location>
</feature>
<feature type="region of interest" description="Disordered" evidence="1">
    <location>
        <begin position="1"/>
        <end position="23"/>
    </location>
</feature>
<proteinExistence type="predicted"/>
<gene>
    <name evidence="2" type="ORF">L873DRAFT_1515088</name>
</gene>
<organism evidence="2 3">
    <name type="scientific">Choiromyces venosus 120613-1</name>
    <dbReference type="NCBI Taxonomy" id="1336337"/>
    <lineage>
        <taxon>Eukaryota</taxon>
        <taxon>Fungi</taxon>
        <taxon>Dikarya</taxon>
        <taxon>Ascomycota</taxon>
        <taxon>Pezizomycotina</taxon>
        <taxon>Pezizomycetes</taxon>
        <taxon>Pezizales</taxon>
        <taxon>Tuberaceae</taxon>
        <taxon>Choiromyces</taxon>
    </lineage>
</organism>
<dbReference type="EMBL" id="ML120449">
    <property type="protein sequence ID" value="RPA93600.1"/>
    <property type="molecule type" value="Genomic_DNA"/>
</dbReference>
<name>A0A3N4JAZ3_9PEZI</name>
<dbReference type="AlphaFoldDB" id="A0A3N4JAZ3"/>
<accession>A0A3N4JAZ3</accession>
<feature type="compositionally biased region" description="Basic residues" evidence="1">
    <location>
        <begin position="12"/>
        <end position="22"/>
    </location>
</feature>
<keyword evidence="3" id="KW-1185">Reference proteome</keyword>
<sequence length="130" mass="14952">MLRFPTSEHTHTHTPKPQRPHCQRFPFLPTRRGRINAMVPKNLFRQCHLLTATLRANLTSQPTVIFPESLLKKKKKKTQIPLYDKTKPPGYILYTSPQSSHPPQTHHQSTEPNLTSPLANHQPKPPSPYP</sequence>
<dbReference type="Proteomes" id="UP000276215">
    <property type="component" value="Unassembled WGS sequence"/>
</dbReference>
<reference evidence="2 3" key="1">
    <citation type="journal article" date="2018" name="Nat. Ecol. Evol.">
        <title>Pezizomycetes genomes reveal the molecular basis of ectomycorrhizal truffle lifestyle.</title>
        <authorList>
            <person name="Murat C."/>
            <person name="Payen T."/>
            <person name="Noel B."/>
            <person name="Kuo A."/>
            <person name="Morin E."/>
            <person name="Chen J."/>
            <person name="Kohler A."/>
            <person name="Krizsan K."/>
            <person name="Balestrini R."/>
            <person name="Da Silva C."/>
            <person name="Montanini B."/>
            <person name="Hainaut M."/>
            <person name="Levati E."/>
            <person name="Barry K.W."/>
            <person name="Belfiori B."/>
            <person name="Cichocki N."/>
            <person name="Clum A."/>
            <person name="Dockter R.B."/>
            <person name="Fauchery L."/>
            <person name="Guy J."/>
            <person name="Iotti M."/>
            <person name="Le Tacon F."/>
            <person name="Lindquist E.A."/>
            <person name="Lipzen A."/>
            <person name="Malagnac F."/>
            <person name="Mello A."/>
            <person name="Molinier V."/>
            <person name="Miyauchi S."/>
            <person name="Poulain J."/>
            <person name="Riccioni C."/>
            <person name="Rubini A."/>
            <person name="Sitrit Y."/>
            <person name="Splivallo R."/>
            <person name="Traeger S."/>
            <person name="Wang M."/>
            <person name="Zifcakova L."/>
            <person name="Wipf D."/>
            <person name="Zambonelli A."/>
            <person name="Paolocci F."/>
            <person name="Nowrousian M."/>
            <person name="Ottonello S."/>
            <person name="Baldrian P."/>
            <person name="Spatafora J.W."/>
            <person name="Henrissat B."/>
            <person name="Nagy L.G."/>
            <person name="Aury J.M."/>
            <person name="Wincker P."/>
            <person name="Grigoriev I.V."/>
            <person name="Bonfante P."/>
            <person name="Martin F.M."/>
        </authorList>
    </citation>
    <scope>NUCLEOTIDE SEQUENCE [LARGE SCALE GENOMIC DNA]</scope>
    <source>
        <strain evidence="2 3">120613-1</strain>
    </source>
</reference>